<name>A0A6A4HXS8_9AGAR</name>
<dbReference type="CDD" id="cd00303">
    <property type="entry name" value="retropepsin_like"/>
    <property type="match status" value="1"/>
</dbReference>
<keyword evidence="2" id="KW-1185">Reference proteome</keyword>
<dbReference type="AlphaFoldDB" id="A0A6A4HXS8"/>
<dbReference type="EMBL" id="ML769440">
    <property type="protein sequence ID" value="KAE9401978.1"/>
    <property type="molecule type" value="Genomic_DNA"/>
</dbReference>
<evidence type="ECO:0000313" key="1">
    <source>
        <dbReference type="EMBL" id="KAE9401978.1"/>
    </source>
</evidence>
<dbReference type="Proteomes" id="UP000799118">
    <property type="component" value="Unassembled WGS sequence"/>
</dbReference>
<gene>
    <name evidence="1" type="ORF">BT96DRAFT_879984</name>
</gene>
<evidence type="ECO:0000313" key="2">
    <source>
        <dbReference type="Proteomes" id="UP000799118"/>
    </source>
</evidence>
<accession>A0A6A4HXS8</accession>
<dbReference type="InterPro" id="IPR021109">
    <property type="entry name" value="Peptidase_aspartic_dom_sf"/>
</dbReference>
<protein>
    <submittedName>
        <fullName evidence="1">Uncharacterized protein</fullName>
    </submittedName>
</protein>
<organism evidence="1 2">
    <name type="scientific">Gymnopus androsaceus JB14</name>
    <dbReference type="NCBI Taxonomy" id="1447944"/>
    <lineage>
        <taxon>Eukaryota</taxon>
        <taxon>Fungi</taxon>
        <taxon>Dikarya</taxon>
        <taxon>Basidiomycota</taxon>
        <taxon>Agaricomycotina</taxon>
        <taxon>Agaricomycetes</taxon>
        <taxon>Agaricomycetidae</taxon>
        <taxon>Agaricales</taxon>
        <taxon>Marasmiineae</taxon>
        <taxon>Omphalotaceae</taxon>
        <taxon>Gymnopus</taxon>
    </lineage>
</organism>
<feature type="non-terminal residue" evidence="1">
    <location>
        <position position="1"/>
    </location>
</feature>
<dbReference type="OrthoDB" id="5596707at2759"/>
<reference evidence="1" key="1">
    <citation type="journal article" date="2019" name="Environ. Microbiol.">
        <title>Fungal ecological strategies reflected in gene transcription - a case study of two litter decomposers.</title>
        <authorList>
            <person name="Barbi F."/>
            <person name="Kohler A."/>
            <person name="Barry K."/>
            <person name="Baskaran P."/>
            <person name="Daum C."/>
            <person name="Fauchery L."/>
            <person name="Ihrmark K."/>
            <person name="Kuo A."/>
            <person name="LaButti K."/>
            <person name="Lipzen A."/>
            <person name="Morin E."/>
            <person name="Grigoriev I.V."/>
            <person name="Henrissat B."/>
            <person name="Lindahl B."/>
            <person name="Martin F."/>
        </authorList>
    </citation>
    <scope>NUCLEOTIDE SEQUENCE</scope>
    <source>
        <strain evidence="1">JB14</strain>
    </source>
</reference>
<proteinExistence type="predicted"/>
<dbReference type="Gene3D" id="2.40.70.10">
    <property type="entry name" value="Acid Proteases"/>
    <property type="match status" value="1"/>
</dbReference>
<sequence>MAAIHPLPARNERSAPKWDSEFEEQLPTFFEEFKAVATTAGINNDDTAMKKGVLRYTDQQSMRFWRTLPTYEDATKTWTEFKDEVLVHYPGALKDAESTMEDLRKVVSEYAGSGVANSKELLTYHRDFSIVAKSLLTNGILSGVQVASIYTEAFSETIRNCLDTRLQVKYPQKPKGQAYTLTELREATDYLLSNASTTVKPGNFRLNAHVGERAVHCVADSGCSIVAMLDATSNALGLSFNPKRRIPLQSANGKTDWMLGIAKDVPFRFNDIIAFLQVHIIDSPAYDVLLGHPFEVLTQAHIKNFLSGDQHYTLTDPNTDKVVTIPTIP</sequence>